<dbReference type="PANTHER" id="PTHR10285">
    <property type="entry name" value="URIDINE KINASE"/>
    <property type="match status" value="1"/>
</dbReference>
<gene>
    <name evidence="1" type="ORF">IQ241_20280</name>
</gene>
<dbReference type="SUPFAM" id="SSF52540">
    <property type="entry name" value="P-loop containing nucleoside triphosphate hydrolases"/>
    <property type="match status" value="1"/>
</dbReference>
<sequence>MVRDWGRGLTPTAEQRQALLAWELADTRRARAWQITAENGLARIAERADLLQRCLQTPQLPLMSSAWQEQIPLLWSLWLPLARQIAIAQIRLKRPLIHGILGAQGTGKTTLAQILQRILAQLGQTAVCLSIDDFYKTYAEREQLRHCDPRLVWRGPPGTHDIGLAIQVLRQLRAAPTQPVMIPRFDKSLRAGAGDRVSDEPVVQASIVLFEGWCVGLRPIGEGAFDQPPSPIETAADRQFALEMNRRLADYLPLWSLLDQLTLLLPEDYRLSLWWRQLAEAAMRSEGRDGMSDADVRDFVHFFWRALHPQLFIPPLVQNGGVNLVIEVSSDRGLGAVYRP</sequence>
<protein>
    <submittedName>
        <fullName evidence="1">Glycerate kinase</fullName>
    </submittedName>
</protein>
<reference evidence="1" key="1">
    <citation type="submission" date="2020-10" db="EMBL/GenBank/DDBJ databases">
        <authorList>
            <person name="Castelo-Branco R."/>
            <person name="Eusebio N."/>
            <person name="Adriana R."/>
            <person name="Vieira A."/>
            <person name="Brugerolle De Fraissinette N."/>
            <person name="Rezende De Castro R."/>
            <person name="Schneider M.P."/>
            <person name="Vasconcelos V."/>
            <person name="Leao P.N."/>
        </authorList>
    </citation>
    <scope>NUCLEOTIDE SEQUENCE</scope>
    <source>
        <strain evidence="1">LEGE 07310</strain>
    </source>
</reference>
<name>A0A8J7AS25_9CYAN</name>
<dbReference type="AlphaFoldDB" id="A0A8J7AS25"/>
<proteinExistence type="predicted"/>
<evidence type="ECO:0000313" key="2">
    <source>
        <dbReference type="Proteomes" id="UP000636505"/>
    </source>
</evidence>
<dbReference type="EMBL" id="JADEXG010000061">
    <property type="protein sequence ID" value="MBE9079606.1"/>
    <property type="molecule type" value="Genomic_DNA"/>
</dbReference>
<organism evidence="1 2">
    <name type="scientific">Vasconcelosia minhoensis LEGE 07310</name>
    <dbReference type="NCBI Taxonomy" id="915328"/>
    <lineage>
        <taxon>Bacteria</taxon>
        <taxon>Bacillati</taxon>
        <taxon>Cyanobacteriota</taxon>
        <taxon>Cyanophyceae</taxon>
        <taxon>Nodosilineales</taxon>
        <taxon>Cymatolegaceae</taxon>
        <taxon>Vasconcelosia</taxon>
        <taxon>Vasconcelosia minhoensis</taxon>
    </lineage>
</organism>
<keyword evidence="1" id="KW-0808">Transferase</keyword>
<comment type="caution">
    <text evidence="1">The sequence shown here is derived from an EMBL/GenBank/DDBJ whole genome shotgun (WGS) entry which is preliminary data.</text>
</comment>
<evidence type="ECO:0000313" key="1">
    <source>
        <dbReference type="EMBL" id="MBE9079606.1"/>
    </source>
</evidence>
<dbReference type="InterPro" id="IPR027417">
    <property type="entry name" value="P-loop_NTPase"/>
</dbReference>
<accession>A0A8J7AS25</accession>
<dbReference type="Proteomes" id="UP000636505">
    <property type="component" value="Unassembled WGS sequence"/>
</dbReference>
<dbReference type="Gene3D" id="3.40.50.300">
    <property type="entry name" value="P-loop containing nucleotide triphosphate hydrolases"/>
    <property type="match status" value="1"/>
</dbReference>
<dbReference type="GO" id="GO:0016301">
    <property type="term" value="F:kinase activity"/>
    <property type="evidence" value="ECO:0007669"/>
    <property type="project" value="UniProtKB-KW"/>
</dbReference>
<keyword evidence="2" id="KW-1185">Reference proteome</keyword>
<keyword evidence="1" id="KW-0418">Kinase</keyword>